<organism evidence="1 2">
    <name type="scientific">Plutella xylostella</name>
    <name type="common">Diamondback moth</name>
    <name type="synonym">Plutella maculipennis</name>
    <dbReference type="NCBI Taxonomy" id="51655"/>
    <lineage>
        <taxon>Eukaryota</taxon>
        <taxon>Metazoa</taxon>
        <taxon>Ecdysozoa</taxon>
        <taxon>Arthropoda</taxon>
        <taxon>Hexapoda</taxon>
        <taxon>Insecta</taxon>
        <taxon>Pterygota</taxon>
        <taxon>Neoptera</taxon>
        <taxon>Endopterygota</taxon>
        <taxon>Lepidoptera</taxon>
        <taxon>Glossata</taxon>
        <taxon>Ditrysia</taxon>
        <taxon>Yponomeutoidea</taxon>
        <taxon>Plutellidae</taxon>
        <taxon>Plutella</taxon>
    </lineage>
</organism>
<dbReference type="EMBL" id="JAHIBW010000015">
    <property type="protein sequence ID" value="KAG7304477.1"/>
    <property type="molecule type" value="Genomic_DNA"/>
</dbReference>
<evidence type="ECO:0000313" key="2">
    <source>
        <dbReference type="Proteomes" id="UP000823941"/>
    </source>
</evidence>
<accession>A0ABQ7QGX6</accession>
<reference evidence="1 2" key="1">
    <citation type="submission" date="2021-06" db="EMBL/GenBank/DDBJ databases">
        <title>A haploid diamondback moth (Plutella xylostella L.) genome assembly resolves 31 chromosomes and identifies a diamide resistance mutation.</title>
        <authorList>
            <person name="Ward C.M."/>
            <person name="Perry K.D."/>
            <person name="Baker G."/>
            <person name="Powis K."/>
            <person name="Heckel D.G."/>
            <person name="Baxter S.W."/>
        </authorList>
    </citation>
    <scope>NUCLEOTIDE SEQUENCE [LARGE SCALE GENOMIC DNA]</scope>
    <source>
        <strain evidence="1 2">LV</strain>
        <tissue evidence="1">Single pupa</tissue>
    </source>
</reference>
<sequence>MAELHKWERVPVAERSRAHSHCAIPLALHVLRLNVAPRPRRRPARTRRAAALSLAREQLSIKTNERDGRSPLPLAGRPVRAARQFCSKPRPLQSFAASARTNFTTAHGSSFVPIFEDRAPVLCFSARPATSPGLLRSRTARSVWNRVEIRSALPSFVTVTPRNAFAGRFEQCCRDFCGTE</sequence>
<protein>
    <submittedName>
        <fullName evidence="1">Uncharacterized protein</fullName>
    </submittedName>
</protein>
<gene>
    <name evidence="1" type="ORF">JYU34_011421</name>
</gene>
<dbReference type="Proteomes" id="UP000823941">
    <property type="component" value="Chromosome 15"/>
</dbReference>
<keyword evidence="2" id="KW-1185">Reference proteome</keyword>
<comment type="caution">
    <text evidence="1">The sequence shown here is derived from an EMBL/GenBank/DDBJ whole genome shotgun (WGS) entry which is preliminary data.</text>
</comment>
<name>A0ABQ7QGX6_PLUXY</name>
<proteinExistence type="predicted"/>
<evidence type="ECO:0000313" key="1">
    <source>
        <dbReference type="EMBL" id="KAG7304477.1"/>
    </source>
</evidence>